<evidence type="ECO:0000256" key="5">
    <source>
        <dbReference type="ARBA" id="ARBA00022989"/>
    </source>
</evidence>
<comment type="subcellular location">
    <subcellularLocation>
        <location evidence="1 7">Endoplasmic reticulum membrane</location>
        <topology evidence="1 7">Multi-pass membrane protein</topology>
    </subcellularLocation>
</comment>
<feature type="transmembrane region" description="Helical" evidence="7">
    <location>
        <begin position="7"/>
        <end position="25"/>
    </location>
</feature>
<comment type="function">
    <text evidence="7">Stabilizer subunit of the dolichol-phosphate mannose (DPM) synthase complex; tethers catalytic subunit to the ER.</text>
</comment>
<dbReference type="GO" id="GO:0006506">
    <property type="term" value="P:GPI anchor biosynthetic process"/>
    <property type="evidence" value="ECO:0007669"/>
    <property type="project" value="TreeGrafter"/>
</dbReference>
<evidence type="ECO:0000256" key="4">
    <source>
        <dbReference type="ARBA" id="ARBA00022824"/>
    </source>
</evidence>
<protein>
    <recommendedName>
        <fullName evidence="7">Dolichol-phosphate mannosyltransferase subunit 3</fullName>
    </recommendedName>
</protein>
<dbReference type="UniPathway" id="UPA00378"/>
<evidence type="ECO:0000256" key="6">
    <source>
        <dbReference type="ARBA" id="ARBA00023136"/>
    </source>
</evidence>
<keyword evidence="4 7" id="KW-0256">Endoplasmic reticulum</keyword>
<dbReference type="InterPro" id="IPR013174">
    <property type="entry name" value="DPM3"/>
</dbReference>
<dbReference type="Pfam" id="PF08285">
    <property type="entry name" value="DPM3"/>
    <property type="match status" value="2"/>
</dbReference>
<feature type="transmembrane region" description="Helical" evidence="7">
    <location>
        <begin position="75"/>
        <end position="96"/>
    </location>
</feature>
<dbReference type="PANTHER" id="PTHR16433:SF0">
    <property type="entry name" value="DOLICHOL-PHOSPHATE MANNOSYLTRANSFERASE SUBUNIT 3"/>
    <property type="match status" value="1"/>
</dbReference>
<reference evidence="9 10" key="1">
    <citation type="submission" date="2018-02" db="EMBL/GenBank/DDBJ databases">
        <title>The genomes of Aspergillus section Nigri reveals drivers in fungal speciation.</title>
        <authorList>
            <consortium name="DOE Joint Genome Institute"/>
            <person name="Vesth T.C."/>
            <person name="Nybo J."/>
            <person name="Theobald S."/>
            <person name="Brandl J."/>
            <person name="Frisvad J.C."/>
            <person name="Nielsen K.F."/>
            <person name="Lyhne E.K."/>
            <person name="Kogle M.E."/>
            <person name="Kuo A."/>
            <person name="Riley R."/>
            <person name="Clum A."/>
            <person name="Nolan M."/>
            <person name="Lipzen A."/>
            <person name="Salamov A."/>
            <person name="Henrissat B."/>
            <person name="Wiebenga A."/>
            <person name="De vries R.P."/>
            <person name="Grigoriev I.V."/>
            <person name="Mortensen U.H."/>
            <person name="Andersen M.R."/>
            <person name="Baker S.E."/>
        </authorList>
    </citation>
    <scope>NUCLEOTIDE SEQUENCE [LARGE SCALE GENOMIC DNA]</scope>
    <source>
        <strain evidence="9 10">CBS 112811</strain>
    </source>
</reference>
<evidence type="ECO:0000256" key="2">
    <source>
        <dbReference type="ARBA" id="ARBA00010430"/>
    </source>
</evidence>
<keyword evidence="10" id="KW-1185">Reference proteome</keyword>
<evidence type="ECO:0000313" key="9">
    <source>
        <dbReference type="EMBL" id="RAH52894.1"/>
    </source>
</evidence>
<keyword evidence="5 7" id="KW-1133">Transmembrane helix</keyword>
<evidence type="ECO:0000256" key="1">
    <source>
        <dbReference type="ARBA" id="ARBA00004477"/>
    </source>
</evidence>
<organism evidence="9 10">
    <name type="scientific">Aspergillus piperis CBS 112811</name>
    <dbReference type="NCBI Taxonomy" id="1448313"/>
    <lineage>
        <taxon>Eukaryota</taxon>
        <taxon>Fungi</taxon>
        <taxon>Dikarya</taxon>
        <taxon>Ascomycota</taxon>
        <taxon>Pezizomycotina</taxon>
        <taxon>Eurotiomycetes</taxon>
        <taxon>Eurotiomycetidae</taxon>
        <taxon>Eurotiales</taxon>
        <taxon>Aspergillaceae</taxon>
        <taxon>Aspergillus</taxon>
        <taxon>Aspergillus subgen. Circumdati</taxon>
    </lineage>
</organism>
<dbReference type="PANTHER" id="PTHR16433">
    <property type="entry name" value="DOLICHOL-PHOSPHATE MANNOSYLTRANSFERASE SUBUNIT 3"/>
    <property type="match status" value="1"/>
</dbReference>
<keyword evidence="9" id="KW-0328">Glycosyltransferase</keyword>
<evidence type="ECO:0000256" key="8">
    <source>
        <dbReference type="SAM" id="Coils"/>
    </source>
</evidence>
<name>A0A8G1VH25_9EURO</name>
<feature type="coiled-coil region" evidence="8">
    <location>
        <begin position="105"/>
        <end position="132"/>
    </location>
</feature>
<comment type="pathway">
    <text evidence="7">Protein modification; protein glycosylation.</text>
</comment>
<dbReference type="Proteomes" id="UP000249526">
    <property type="component" value="Unassembled WGS sequence"/>
</dbReference>
<keyword evidence="9" id="KW-0808">Transferase</keyword>
<evidence type="ECO:0000256" key="7">
    <source>
        <dbReference type="RuleBase" id="RU365085"/>
    </source>
</evidence>
<dbReference type="EMBL" id="KZ825080">
    <property type="protein sequence ID" value="RAH52894.1"/>
    <property type="molecule type" value="Genomic_DNA"/>
</dbReference>
<dbReference type="AlphaFoldDB" id="A0A8G1VH25"/>
<dbReference type="GO" id="GO:0033185">
    <property type="term" value="C:dolichol-phosphate-mannose synthase complex"/>
    <property type="evidence" value="ECO:0007669"/>
    <property type="project" value="TreeGrafter"/>
</dbReference>
<comment type="similarity">
    <text evidence="2 7">Belongs to the DPM3 family.</text>
</comment>
<keyword evidence="8" id="KW-0175">Coiled coil</keyword>
<accession>A0A8G1VH25</accession>
<evidence type="ECO:0000256" key="3">
    <source>
        <dbReference type="ARBA" id="ARBA00022692"/>
    </source>
</evidence>
<dbReference type="GeneID" id="37165328"/>
<keyword evidence="6 7" id="KW-0472">Membrane</keyword>
<evidence type="ECO:0000313" key="10">
    <source>
        <dbReference type="Proteomes" id="UP000249526"/>
    </source>
</evidence>
<keyword evidence="3 7" id="KW-0812">Transmembrane</keyword>
<sequence length="134" mass="15215">MTRAQQTLSVLLLVSSLYLVLYLGLVPLNETVQTEVIPVVRCPHRLPLRPTTHITPSFIYNISDPQFHTPNLLTITLYLLQLPFYALICFGCYLLGRLGLAILTFNDVPEAHEELQKEIEQAKAELRRANVDVD</sequence>
<dbReference type="RefSeq" id="XP_025510816.1">
    <property type="nucleotide sequence ID" value="XM_025661926.1"/>
</dbReference>
<gene>
    <name evidence="9" type="ORF">BO85DRAFT_463417</name>
</gene>
<comment type="subunit">
    <text evidence="7">Component of the dolichol-phosphate mannose (DPM) synthase complex.</text>
</comment>
<proteinExistence type="inferred from homology"/>
<dbReference type="GO" id="GO:0005789">
    <property type="term" value="C:endoplasmic reticulum membrane"/>
    <property type="evidence" value="ECO:0007669"/>
    <property type="project" value="UniProtKB-SubCell"/>
</dbReference>
<dbReference type="GO" id="GO:0016757">
    <property type="term" value="F:glycosyltransferase activity"/>
    <property type="evidence" value="ECO:0007669"/>
    <property type="project" value="UniProtKB-KW"/>
</dbReference>